<dbReference type="Gene3D" id="3.10.129.10">
    <property type="entry name" value="Hotdog Thioesterase"/>
    <property type="match status" value="1"/>
</dbReference>
<dbReference type="SUPFAM" id="SSF54637">
    <property type="entry name" value="Thioesterase/thiol ester dehydrase-isomerase"/>
    <property type="match status" value="1"/>
</dbReference>
<comment type="similarity">
    <text evidence="1">Belongs to the 4-hydroxybenzoyl-CoA thioesterase family.</text>
</comment>
<evidence type="ECO:0000256" key="2">
    <source>
        <dbReference type="ARBA" id="ARBA00022801"/>
    </source>
</evidence>
<gene>
    <name evidence="3" type="primary">ybgC_2</name>
    <name evidence="3" type="ORF">K239x_21100</name>
</gene>
<dbReference type="EMBL" id="CP036526">
    <property type="protein sequence ID" value="QDT10155.1"/>
    <property type="molecule type" value="Genomic_DNA"/>
</dbReference>
<evidence type="ECO:0000313" key="4">
    <source>
        <dbReference type="Proteomes" id="UP000319817"/>
    </source>
</evidence>
<dbReference type="PANTHER" id="PTHR31793">
    <property type="entry name" value="4-HYDROXYBENZOYL-COA THIOESTERASE FAMILY MEMBER"/>
    <property type="match status" value="1"/>
</dbReference>
<evidence type="ECO:0000313" key="3">
    <source>
        <dbReference type="EMBL" id="QDT10155.1"/>
    </source>
</evidence>
<dbReference type="PIRSF" id="PIRSF003230">
    <property type="entry name" value="YbgC"/>
    <property type="match status" value="1"/>
</dbReference>
<evidence type="ECO:0000256" key="1">
    <source>
        <dbReference type="ARBA" id="ARBA00005953"/>
    </source>
</evidence>
<name>A0A517NSS2_9BACT</name>
<dbReference type="RefSeq" id="WP_419189894.1">
    <property type="nucleotide sequence ID" value="NZ_CP036526.1"/>
</dbReference>
<sequence>MTQKGSMGLYSAHQIQIRVGYHETDGQRRVHHANYLNYFERGRVEMLRAVGLSYKALEDAGNMLVVTEMNVRYSAAAEFDDLLTLTTKAIEIRKVRIRHHYQIHRDDELIVDADSTIACINSSGAPSRLPPEFSRF</sequence>
<dbReference type="InterPro" id="IPR029069">
    <property type="entry name" value="HotDog_dom_sf"/>
</dbReference>
<dbReference type="InterPro" id="IPR050563">
    <property type="entry name" value="4-hydroxybenzoyl-CoA_TE"/>
</dbReference>
<protein>
    <submittedName>
        <fullName evidence="3">Acyl-CoA thioester hydrolase YbgC</fullName>
        <ecNumber evidence="3">3.1.2.-</ecNumber>
    </submittedName>
</protein>
<dbReference type="AlphaFoldDB" id="A0A517NSS2"/>
<dbReference type="Pfam" id="PF13279">
    <property type="entry name" value="4HBT_2"/>
    <property type="match status" value="1"/>
</dbReference>
<dbReference type="PANTHER" id="PTHR31793:SF37">
    <property type="entry name" value="ACYL-COA THIOESTER HYDROLASE YBGC"/>
    <property type="match status" value="1"/>
</dbReference>
<dbReference type="GO" id="GO:0047617">
    <property type="term" value="F:fatty acyl-CoA hydrolase activity"/>
    <property type="evidence" value="ECO:0007669"/>
    <property type="project" value="TreeGrafter"/>
</dbReference>
<keyword evidence="2 3" id="KW-0378">Hydrolase</keyword>
<accession>A0A517NSS2</accession>
<proteinExistence type="inferred from homology"/>
<dbReference type="EC" id="3.1.2.-" evidence="3"/>
<dbReference type="NCBIfam" id="TIGR00051">
    <property type="entry name" value="YbgC/FadM family acyl-CoA thioesterase"/>
    <property type="match status" value="1"/>
</dbReference>
<reference evidence="3 4" key="1">
    <citation type="submission" date="2019-02" db="EMBL/GenBank/DDBJ databases">
        <title>Deep-cultivation of Planctomycetes and their phenomic and genomic characterization uncovers novel biology.</title>
        <authorList>
            <person name="Wiegand S."/>
            <person name="Jogler M."/>
            <person name="Boedeker C."/>
            <person name="Pinto D."/>
            <person name="Vollmers J."/>
            <person name="Rivas-Marin E."/>
            <person name="Kohn T."/>
            <person name="Peeters S.H."/>
            <person name="Heuer A."/>
            <person name="Rast P."/>
            <person name="Oberbeckmann S."/>
            <person name="Bunk B."/>
            <person name="Jeske O."/>
            <person name="Meyerdierks A."/>
            <person name="Storesund J.E."/>
            <person name="Kallscheuer N."/>
            <person name="Luecker S."/>
            <person name="Lage O.M."/>
            <person name="Pohl T."/>
            <person name="Merkel B.J."/>
            <person name="Hornburger P."/>
            <person name="Mueller R.-W."/>
            <person name="Bruemmer F."/>
            <person name="Labrenz M."/>
            <person name="Spormann A.M."/>
            <person name="Op den Camp H."/>
            <person name="Overmann J."/>
            <person name="Amann R."/>
            <person name="Jetten M.S.M."/>
            <person name="Mascher T."/>
            <person name="Medema M.H."/>
            <person name="Devos D.P."/>
            <person name="Kaster A.-K."/>
            <person name="Ovreas L."/>
            <person name="Rohde M."/>
            <person name="Galperin M.Y."/>
            <person name="Jogler C."/>
        </authorList>
    </citation>
    <scope>NUCLEOTIDE SEQUENCE [LARGE SCALE GENOMIC DNA]</scope>
    <source>
        <strain evidence="3 4">K23_9</strain>
    </source>
</reference>
<dbReference type="InterPro" id="IPR006684">
    <property type="entry name" value="YbgC/YbaW"/>
</dbReference>
<organism evidence="3 4">
    <name type="scientific">Stieleria marina</name>
    <dbReference type="NCBI Taxonomy" id="1930275"/>
    <lineage>
        <taxon>Bacteria</taxon>
        <taxon>Pseudomonadati</taxon>
        <taxon>Planctomycetota</taxon>
        <taxon>Planctomycetia</taxon>
        <taxon>Pirellulales</taxon>
        <taxon>Pirellulaceae</taxon>
        <taxon>Stieleria</taxon>
    </lineage>
</organism>
<dbReference type="Proteomes" id="UP000319817">
    <property type="component" value="Chromosome"/>
</dbReference>
<dbReference type="CDD" id="cd00586">
    <property type="entry name" value="4HBT"/>
    <property type="match status" value="1"/>
</dbReference>
<keyword evidence="4" id="KW-1185">Reference proteome</keyword>